<evidence type="ECO:0000256" key="1">
    <source>
        <dbReference type="SAM" id="MobiDB-lite"/>
    </source>
</evidence>
<feature type="region of interest" description="Disordered" evidence="1">
    <location>
        <begin position="1"/>
        <end position="88"/>
    </location>
</feature>
<feature type="compositionally biased region" description="Acidic residues" evidence="1">
    <location>
        <begin position="357"/>
        <end position="376"/>
    </location>
</feature>
<feature type="compositionally biased region" description="Polar residues" evidence="1">
    <location>
        <begin position="38"/>
        <end position="60"/>
    </location>
</feature>
<feature type="region of interest" description="Disordered" evidence="1">
    <location>
        <begin position="513"/>
        <end position="587"/>
    </location>
</feature>
<feature type="region of interest" description="Disordered" evidence="1">
    <location>
        <begin position="315"/>
        <end position="480"/>
    </location>
</feature>
<feature type="compositionally biased region" description="Acidic residues" evidence="1">
    <location>
        <begin position="459"/>
        <end position="469"/>
    </location>
</feature>
<reference evidence="2" key="1">
    <citation type="submission" date="2020-11" db="EMBL/GenBank/DDBJ databases">
        <authorList>
            <consortium name="DOE Joint Genome Institute"/>
            <person name="Ahrendt S."/>
            <person name="Riley R."/>
            <person name="Andreopoulos W."/>
            <person name="Labutti K."/>
            <person name="Pangilinan J."/>
            <person name="Ruiz-Duenas F.J."/>
            <person name="Barrasa J.M."/>
            <person name="Sanchez-Garcia M."/>
            <person name="Camarero S."/>
            <person name="Miyauchi S."/>
            <person name="Serrano A."/>
            <person name="Linde D."/>
            <person name="Babiker R."/>
            <person name="Drula E."/>
            <person name="Ayuso-Fernandez I."/>
            <person name="Pacheco R."/>
            <person name="Padilla G."/>
            <person name="Ferreira P."/>
            <person name="Barriuso J."/>
            <person name="Kellner H."/>
            <person name="Castanera R."/>
            <person name="Alfaro M."/>
            <person name="Ramirez L."/>
            <person name="Pisabarro A.G."/>
            <person name="Kuo A."/>
            <person name="Tritt A."/>
            <person name="Lipzen A."/>
            <person name="He G."/>
            <person name="Yan M."/>
            <person name="Ng V."/>
            <person name="Cullen D."/>
            <person name="Martin F."/>
            <person name="Rosso M.-N."/>
            <person name="Henrissat B."/>
            <person name="Hibbett D."/>
            <person name="Martinez A.T."/>
            <person name="Grigoriev I.V."/>
        </authorList>
    </citation>
    <scope>NUCLEOTIDE SEQUENCE</scope>
    <source>
        <strain evidence="2">CBS 506.95</strain>
    </source>
</reference>
<feature type="compositionally biased region" description="Acidic residues" evidence="1">
    <location>
        <begin position="419"/>
        <end position="429"/>
    </location>
</feature>
<organism evidence="2 3">
    <name type="scientific">Crepidotus variabilis</name>
    <dbReference type="NCBI Taxonomy" id="179855"/>
    <lineage>
        <taxon>Eukaryota</taxon>
        <taxon>Fungi</taxon>
        <taxon>Dikarya</taxon>
        <taxon>Basidiomycota</taxon>
        <taxon>Agaricomycotina</taxon>
        <taxon>Agaricomycetes</taxon>
        <taxon>Agaricomycetidae</taxon>
        <taxon>Agaricales</taxon>
        <taxon>Agaricineae</taxon>
        <taxon>Crepidotaceae</taxon>
        <taxon>Crepidotus</taxon>
    </lineage>
</organism>
<comment type="caution">
    <text evidence="2">The sequence shown here is derived from an EMBL/GenBank/DDBJ whole genome shotgun (WGS) entry which is preliminary data.</text>
</comment>
<feature type="compositionally biased region" description="Acidic residues" evidence="1">
    <location>
        <begin position="693"/>
        <end position="704"/>
    </location>
</feature>
<feature type="region of interest" description="Disordered" evidence="1">
    <location>
        <begin position="674"/>
        <end position="729"/>
    </location>
</feature>
<accession>A0A9P6E684</accession>
<gene>
    <name evidence="2" type="ORF">CPB83DRAFT_863147</name>
</gene>
<dbReference type="EMBL" id="MU157921">
    <property type="protein sequence ID" value="KAF9523272.1"/>
    <property type="molecule type" value="Genomic_DNA"/>
</dbReference>
<dbReference type="Proteomes" id="UP000807306">
    <property type="component" value="Unassembled WGS sequence"/>
</dbReference>
<dbReference type="AlphaFoldDB" id="A0A9P6E684"/>
<dbReference type="OrthoDB" id="2940229at2759"/>
<keyword evidence="3" id="KW-1185">Reference proteome</keyword>
<evidence type="ECO:0000313" key="2">
    <source>
        <dbReference type="EMBL" id="KAF9523272.1"/>
    </source>
</evidence>
<feature type="region of interest" description="Disordered" evidence="1">
    <location>
        <begin position="207"/>
        <end position="229"/>
    </location>
</feature>
<evidence type="ECO:0000313" key="3">
    <source>
        <dbReference type="Proteomes" id="UP000807306"/>
    </source>
</evidence>
<feature type="compositionally biased region" description="Basic residues" evidence="1">
    <location>
        <begin position="324"/>
        <end position="336"/>
    </location>
</feature>
<sequence length="729" mass="82603">MPPKRALDVTDSEQRPSKDVASPTKRLKRDNFIIPQTPVASTSTAPWLSSSGIKSQNRGSTFATPATPYTPFPLHPSDSPSNPFKKKKNVETLPPISSFSKHIALRFQMHRRGVGFQKGGVHRIVQVPLNYTFTHLRALISWLFDTPVKCTNGKGGEEEYLFEVKKSIVAESMFTKPGMIRSGTTTIKLSNTRDPWRKRYGCDLDEEDELINEESETDADEDADEEDPGEWVWQDEEEYTLGHVWITGVRADRGVIYHISPNTQVHITANTTKLPRRRGKSNVPYVFFARGRVYLSHRPLPRPVFATSITHVLSSSPLRPTSSRGKKAVFSKRTSPRKNTTPLHPIEHSPEQADEHLTDEDADGEPDQGSDDDQDDNQGSTDFDENHPFFQSLDRETSTSPRKKSRGGLKKSPVVIDLQDSDEEEDEEQPSPKKRRQVSSPAVILVEDSDEESNHEGSDEGSEEEEELTTESFDRLINPEHWNREEFAFGRYLLSFLDPKGRKYDHIEDDFFEDKKVYDPFENDDDTDDDEEEREEEEEEYVEEDSMHQEVIDLTEDDDEGPTKKATPALTNASSHTSSSLPPSSPFIRGLLSSSPLKWPSSSAADSDASFASTASCIDPLSLSPTSSLKIHPTIIASHYPNKKYSFTPAPPKARKHRVRLERMEKRFERGKKGEYLCAADEPEESRRKGGEEVDELEEDEEDKENAKWVRPKLKPGEIWDPFGDEPEI</sequence>
<name>A0A9P6E684_9AGAR</name>
<feature type="compositionally biased region" description="Basic and acidic residues" evidence="1">
    <location>
        <begin position="1"/>
        <end position="18"/>
    </location>
</feature>
<protein>
    <submittedName>
        <fullName evidence="2">Uncharacterized protein</fullName>
    </submittedName>
</protein>
<feature type="compositionally biased region" description="Acidic residues" evidence="1">
    <location>
        <begin position="521"/>
        <end position="544"/>
    </location>
</feature>
<feature type="compositionally biased region" description="Basic and acidic residues" evidence="1">
    <location>
        <begin position="345"/>
        <end position="356"/>
    </location>
</feature>
<proteinExistence type="predicted"/>